<dbReference type="STRING" id="1367422.A0A178ZBZ5"/>
<evidence type="ECO:0000256" key="1">
    <source>
        <dbReference type="SAM" id="MobiDB-lite"/>
    </source>
</evidence>
<feature type="region of interest" description="Disordered" evidence="1">
    <location>
        <begin position="27"/>
        <end position="48"/>
    </location>
</feature>
<dbReference type="RefSeq" id="XP_018690656.1">
    <property type="nucleotide sequence ID" value="XM_018839535.1"/>
</dbReference>
<dbReference type="GO" id="GO:0005739">
    <property type="term" value="C:mitochondrion"/>
    <property type="evidence" value="ECO:0007669"/>
    <property type="project" value="TreeGrafter"/>
</dbReference>
<evidence type="ECO:0000259" key="2">
    <source>
        <dbReference type="Pfam" id="PF09791"/>
    </source>
</evidence>
<organism evidence="3 4">
    <name type="scientific">Fonsecaea erecta</name>
    <dbReference type="NCBI Taxonomy" id="1367422"/>
    <lineage>
        <taxon>Eukaryota</taxon>
        <taxon>Fungi</taxon>
        <taxon>Dikarya</taxon>
        <taxon>Ascomycota</taxon>
        <taxon>Pezizomycotina</taxon>
        <taxon>Eurotiomycetes</taxon>
        <taxon>Chaetothyriomycetidae</taxon>
        <taxon>Chaetothyriales</taxon>
        <taxon>Herpotrichiellaceae</taxon>
        <taxon>Fonsecaea</taxon>
    </lineage>
</organism>
<dbReference type="PANTHER" id="PTHR21193">
    <property type="entry name" value="OXIDOREDUCTASE-LIKE DOMAIN-CONTAINING PROTEIN 1"/>
    <property type="match status" value="1"/>
</dbReference>
<dbReference type="PANTHER" id="PTHR21193:SF3">
    <property type="entry name" value="OXIDOREDUCTASE-LIKE DOMAIN-CONTAINING PROTEIN 1"/>
    <property type="match status" value="1"/>
</dbReference>
<keyword evidence="4" id="KW-1185">Reference proteome</keyword>
<sequence length="278" mass="31122">MALQNTTLNVLPKIRWTCASCLQQQSKTQQRQIPTSSLRNASRPVSSRTLVQRRPVRGVRSFTTAAQPHQRVPDEQQQAVPLGDFYTELLSTPIQKHPTTYSDLPSFVQPGDESKMERARKVFGAIRGSGYERRTSSAPDSTWRTINGVPVPPKPAEPDNCCMSGCVHCVWDDYRDDVEEWAARVHEAQSKAPKRRRGAPKVEMARPEVSEASGSMDDDGGGSEGLWATPSVEADEEDILFKGIPVGIREFMATEKRIRERKRARKEKGQAVDDDDFV</sequence>
<gene>
    <name evidence="3" type="ORF">AYL99_08027</name>
</gene>
<protein>
    <recommendedName>
        <fullName evidence="2">Oxidoreductase-like domain-containing protein</fullName>
    </recommendedName>
</protein>
<dbReference type="InterPro" id="IPR039251">
    <property type="entry name" value="OXLD1"/>
</dbReference>
<feature type="region of interest" description="Disordered" evidence="1">
    <location>
        <begin position="257"/>
        <end position="278"/>
    </location>
</feature>
<reference evidence="3 4" key="1">
    <citation type="submission" date="2016-04" db="EMBL/GenBank/DDBJ databases">
        <title>Draft genome of Fonsecaea erecta CBS 125763.</title>
        <authorList>
            <person name="Weiss V.A."/>
            <person name="Vicente V.A."/>
            <person name="Raittz R.T."/>
            <person name="Moreno L.F."/>
            <person name="De Souza E.M."/>
            <person name="Pedrosa F.O."/>
            <person name="Steffens M.B."/>
            <person name="Faoro H."/>
            <person name="Tadra-Sfeir M.Z."/>
            <person name="Najafzadeh M.J."/>
            <person name="Felipe M.S."/>
            <person name="Teixeira M."/>
            <person name="Sun J."/>
            <person name="Xi L."/>
            <person name="Gomes R."/>
            <person name="De Azevedo C.M."/>
            <person name="Salgado C.G."/>
            <person name="Da Silva M.B."/>
            <person name="Nascimento M.F."/>
            <person name="Queiroz-Telles F."/>
            <person name="Attili D.S."/>
            <person name="Gorbushina A."/>
        </authorList>
    </citation>
    <scope>NUCLEOTIDE SEQUENCE [LARGE SCALE GENOMIC DNA]</scope>
    <source>
        <strain evidence="3 4">CBS 125763</strain>
    </source>
</reference>
<proteinExistence type="predicted"/>
<name>A0A178ZBZ5_9EURO</name>
<dbReference type="GeneID" id="30012195"/>
<comment type="caution">
    <text evidence="3">The sequence shown here is derived from an EMBL/GenBank/DDBJ whole genome shotgun (WGS) entry which is preliminary data.</text>
</comment>
<dbReference type="InterPro" id="IPR019180">
    <property type="entry name" value="Oxidoreductase-like_N"/>
</dbReference>
<dbReference type="Pfam" id="PF09791">
    <property type="entry name" value="Oxidored-like"/>
    <property type="match status" value="1"/>
</dbReference>
<evidence type="ECO:0000313" key="4">
    <source>
        <dbReference type="Proteomes" id="UP000078343"/>
    </source>
</evidence>
<dbReference type="OrthoDB" id="10064411at2759"/>
<dbReference type="EMBL" id="LVYI01000007">
    <property type="protein sequence ID" value="OAP57289.1"/>
    <property type="molecule type" value="Genomic_DNA"/>
</dbReference>
<dbReference type="AlphaFoldDB" id="A0A178ZBZ5"/>
<dbReference type="Proteomes" id="UP000078343">
    <property type="component" value="Unassembled WGS sequence"/>
</dbReference>
<evidence type="ECO:0000313" key="3">
    <source>
        <dbReference type="EMBL" id="OAP57289.1"/>
    </source>
</evidence>
<accession>A0A178ZBZ5</accession>
<feature type="region of interest" description="Disordered" evidence="1">
    <location>
        <begin position="189"/>
        <end position="231"/>
    </location>
</feature>
<feature type="domain" description="Oxidoreductase-like" evidence="2">
    <location>
        <begin position="145"/>
        <end position="189"/>
    </location>
</feature>